<evidence type="ECO:0000313" key="10">
    <source>
        <dbReference type="EMBL" id="MDR5894634.1"/>
    </source>
</evidence>
<dbReference type="Gene3D" id="1.20.1600.10">
    <property type="entry name" value="Outer membrane efflux proteins (OEP)"/>
    <property type="match status" value="1"/>
</dbReference>
<protein>
    <submittedName>
        <fullName evidence="10">TolC family outer membrane protein</fullName>
    </submittedName>
</protein>
<gene>
    <name evidence="10" type="ORF">QC825_00940</name>
</gene>
<name>A0ABU1GRI7_9GAMM</name>
<dbReference type="EMBL" id="JARWAO010000001">
    <property type="protein sequence ID" value="MDR5894634.1"/>
    <property type="molecule type" value="Genomic_DNA"/>
</dbReference>
<keyword evidence="7" id="KW-0998">Cell outer membrane</keyword>
<dbReference type="NCBIfam" id="TIGR01844">
    <property type="entry name" value="type_I_sec_TolC"/>
    <property type="match status" value="1"/>
</dbReference>
<dbReference type="RefSeq" id="WP_251593237.1">
    <property type="nucleotide sequence ID" value="NZ_JAMLJI010000002.1"/>
</dbReference>
<keyword evidence="11" id="KW-1185">Reference proteome</keyword>
<evidence type="ECO:0000256" key="8">
    <source>
        <dbReference type="SAM" id="Coils"/>
    </source>
</evidence>
<reference evidence="10 11" key="1">
    <citation type="submission" date="2023-04" db="EMBL/GenBank/DDBJ databases">
        <title>A long-awaited taxogenomic arrangement of the family Halomonadaceae.</title>
        <authorList>
            <person name="De La Haba R."/>
            <person name="Chuvochina M."/>
            <person name="Wittouck S."/>
            <person name="Arahal D.R."/>
            <person name="Sanchez-Porro C."/>
            <person name="Hugenholtz P."/>
            <person name="Ventosa A."/>
        </authorList>
    </citation>
    <scope>NUCLEOTIDE SEQUENCE [LARGE SCALE GENOMIC DNA]</scope>
    <source>
        <strain evidence="10 11">DSM 22428</strain>
    </source>
</reference>
<keyword evidence="3" id="KW-0813">Transport</keyword>
<proteinExistence type="inferred from homology"/>
<evidence type="ECO:0000313" key="11">
    <source>
        <dbReference type="Proteomes" id="UP001269375"/>
    </source>
</evidence>
<keyword evidence="5" id="KW-0812">Transmembrane</keyword>
<evidence type="ECO:0000256" key="3">
    <source>
        <dbReference type="ARBA" id="ARBA00022448"/>
    </source>
</evidence>
<evidence type="ECO:0000256" key="6">
    <source>
        <dbReference type="ARBA" id="ARBA00023136"/>
    </source>
</evidence>
<evidence type="ECO:0000256" key="2">
    <source>
        <dbReference type="ARBA" id="ARBA00007613"/>
    </source>
</evidence>
<keyword evidence="4" id="KW-1134">Transmembrane beta strand</keyword>
<feature type="signal peptide" evidence="9">
    <location>
        <begin position="1"/>
        <end position="24"/>
    </location>
</feature>
<dbReference type="PANTHER" id="PTHR30026:SF20">
    <property type="entry name" value="OUTER MEMBRANE PROTEIN TOLC"/>
    <property type="match status" value="1"/>
</dbReference>
<evidence type="ECO:0000256" key="4">
    <source>
        <dbReference type="ARBA" id="ARBA00022452"/>
    </source>
</evidence>
<dbReference type="Proteomes" id="UP001269375">
    <property type="component" value="Unassembled WGS sequence"/>
</dbReference>
<dbReference type="Pfam" id="PF02321">
    <property type="entry name" value="OEP"/>
    <property type="match status" value="2"/>
</dbReference>
<sequence length="477" mass="52757">MTPSLVWPTTLACTVALIASTLHAETAAGAERLPSLPALFAEALAHDAVLSSTRLEARARGEEVPKARAGLLPRLDASYGYSYTESDNIYTDGDLTACINNPDTGEPAGGEDYAQRCAGYSTDQTRRLQLTQPLFSMERFRKLDKARAIRQAALEEIAVAERDLALELAKTYMNAFYASRRIELLKAKTRALTLQVRQAKRAFELGIGDRIDLLAAQASLDQTRADQAEGHNDLDDALSHLTRLTGVRPDFDRVALKDITSLDLPAPKPLETLSQRIANNADVRLAQKNQQVARKDTHVREASYYPEVSLNLSYQNRDSDDPYRDSTDKSASVQANLNLFMGGYTQADIRQGELRQRASQAELGNARRTAYEQLVQYHRRLDTDAQRLRALARSITSSRTYLEAADKGAALGIRDLVDVLDARATLFDQRIQYVDGVRQLVMDRLNLAAATGALDTHALRDVMALLERITGPAPDRT</sequence>
<dbReference type="SUPFAM" id="SSF56954">
    <property type="entry name" value="Outer membrane efflux proteins (OEP)"/>
    <property type="match status" value="1"/>
</dbReference>
<dbReference type="InterPro" id="IPR051906">
    <property type="entry name" value="TolC-like"/>
</dbReference>
<dbReference type="InterPro" id="IPR003423">
    <property type="entry name" value="OMP_efflux"/>
</dbReference>
<keyword evidence="6" id="KW-0472">Membrane</keyword>
<keyword evidence="8" id="KW-0175">Coiled coil</keyword>
<feature type="coiled-coil region" evidence="8">
    <location>
        <begin position="143"/>
        <end position="202"/>
    </location>
</feature>
<comment type="similarity">
    <text evidence="2">Belongs to the outer membrane factor (OMF) (TC 1.B.17) family.</text>
</comment>
<feature type="chain" id="PRO_5045291344" evidence="9">
    <location>
        <begin position="25"/>
        <end position="477"/>
    </location>
</feature>
<evidence type="ECO:0000256" key="5">
    <source>
        <dbReference type="ARBA" id="ARBA00022692"/>
    </source>
</evidence>
<evidence type="ECO:0000256" key="1">
    <source>
        <dbReference type="ARBA" id="ARBA00004442"/>
    </source>
</evidence>
<keyword evidence="9" id="KW-0732">Signal</keyword>
<dbReference type="InterPro" id="IPR010130">
    <property type="entry name" value="T1SS_OMP_TolC"/>
</dbReference>
<organism evidence="10 11">
    <name type="scientific">Larsenimonas suaedae</name>
    <dbReference type="NCBI Taxonomy" id="1851019"/>
    <lineage>
        <taxon>Bacteria</taxon>
        <taxon>Pseudomonadati</taxon>
        <taxon>Pseudomonadota</taxon>
        <taxon>Gammaproteobacteria</taxon>
        <taxon>Oceanospirillales</taxon>
        <taxon>Halomonadaceae</taxon>
        <taxon>Larsenimonas</taxon>
    </lineage>
</organism>
<comment type="subcellular location">
    <subcellularLocation>
        <location evidence="1">Cell outer membrane</location>
    </subcellularLocation>
</comment>
<evidence type="ECO:0000256" key="9">
    <source>
        <dbReference type="SAM" id="SignalP"/>
    </source>
</evidence>
<comment type="caution">
    <text evidence="10">The sequence shown here is derived from an EMBL/GenBank/DDBJ whole genome shotgun (WGS) entry which is preliminary data.</text>
</comment>
<accession>A0ABU1GRI7</accession>
<dbReference type="PANTHER" id="PTHR30026">
    <property type="entry name" value="OUTER MEMBRANE PROTEIN TOLC"/>
    <property type="match status" value="1"/>
</dbReference>
<evidence type="ECO:0000256" key="7">
    <source>
        <dbReference type="ARBA" id="ARBA00023237"/>
    </source>
</evidence>